<accession>A0ACC4C3N4</accession>
<dbReference type="Proteomes" id="UP000309997">
    <property type="component" value="Unassembled WGS sequence"/>
</dbReference>
<protein>
    <submittedName>
        <fullName evidence="1">Uncharacterized protein</fullName>
    </submittedName>
</protein>
<organism evidence="1 2">
    <name type="scientific">Populus alba</name>
    <name type="common">White poplar</name>
    <dbReference type="NCBI Taxonomy" id="43335"/>
    <lineage>
        <taxon>Eukaryota</taxon>
        <taxon>Viridiplantae</taxon>
        <taxon>Streptophyta</taxon>
        <taxon>Embryophyta</taxon>
        <taxon>Tracheophyta</taxon>
        <taxon>Spermatophyta</taxon>
        <taxon>Magnoliopsida</taxon>
        <taxon>eudicotyledons</taxon>
        <taxon>Gunneridae</taxon>
        <taxon>Pentapetalae</taxon>
        <taxon>rosids</taxon>
        <taxon>fabids</taxon>
        <taxon>Malpighiales</taxon>
        <taxon>Salicaceae</taxon>
        <taxon>Saliceae</taxon>
        <taxon>Populus</taxon>
    </lineage>
</organism>
<keyword evidence="2" id="KW-1185">Reference proteome</keyword>
<proteinExistence type="predicted"/>
<evidence type="ECO:0000313" key="1">
    <source>
        <dbReference type="EMBL" id="KAL3585671.1"/>
    </source>
</evidence>
<evidence type="ECO:0000313" key="2">
    <source>
        <dbReference type="Proteomes" id="UP000309997"/>
    </source>
</evidence>
<name>A0ACC4C3N4_POPAL</name>
<sequence>MIRCRERAGSDAYIVSEEKGSLNLLSLMLANQGKKEEGGRCFTILLAVGGRYIALPFLTAFDVTLAGCDSSTHPRKWIFKTHS</sequence>
<reference evidence="1 2" key="1">
    <citation type="journal article" date="2024" name="Plant Biotechnol. J.">
        <title>Genome and CRISPR/Cas9 system of a widespread forest tree (Populus alba) in the world.</title>
        <authorList>
            <person name="Liu Y.J."/>
            <person name="Jiang P.F."/>
            <person name="Han X.M."/>
            <person name="Li X.Y."/>
            <person name="Wang H.M."/>
            <person name="Wang Y.J."/>
            <person name="Wang X.X."/>
            <person name="Zeng Q.Y."/>
        </authorList>
    </citation>
    <scope>NUCLEOTIDE SEQUENCE [LARGE SCALE GENOMIC DNA]</scope>
    <source>
        <strain evidence="2">cv. PAL-ZL1</strain>
    </source>
</reference>
<comment type="caution">
    <text evidence="1">The sequence shown here is derived from an EMBL/GenBank/DDBJ whole genome shotgun (WGS) entry which is preliminary data.</text>
</comment>
<gene>
    <name evidence="1" type="ORF">D5086_012538</name>
</gene>
<dbReference type="EMBL" id="RCHU02000006">
    <property type="protein sequence ID" value="KAL3585671.1"/>
    <property type="molecule type" value="Genomic_DNA"/>
</dbReference>